<dbReference type="AlphaFoldDB" id="A0A6G1GU51"/>
<accession>A0A6G1GU51</accession>
<reference evidence="1" key="1">
    <citation type="journal article" date="2020" name="Stud. Mycol.">
        <title>101 Dothideomycetes genomes: a test case for predicting lifestyles and emergence of pathogens.</title>
        <authorList>
            <person name="Haridas S."/>
            <person name="Albert R."/>
            <person name="Binder M."/>
            <person name="Bloem J."/>
            <person name="Labutti K."/>
            <person name="Salamov A."/>
            <person name="Andreopoulos B."/>
            <person name="Baker S."/>
            <person name="Barry K."/>
            <person name="Bills G."/>
            <person name="Bluhm B."/>
            <person name="Cannon C."/>
            <person name="Castanera R."/>
            <person name="Culley D."/>
            <person name="Daum C."/>
            <person name="Ezra D."/>
            <person name="Gonzalez J."/>
            <person name="Henrissat B."/>
            <person name="Kuo A."/>
            <person name="Liang C."/>
            <person name="Lipzen A."/>
            <person name="Lutzoni F."/>
            <person name="Magnuson J."/>
            <person name="Mondo S."/>
            <person name="Nolan M."/>
            <person name="Ohm R."/>
            <person name="Pangilinan J."/>
            <person name="Park H.-J."/>
            <person name="Ramirez L."/>
            <person name="Alfaro M."/>
            <person name="Sun H."/>
            <person name="Tritt A."/>
            <person name="Yoshinaga Y."/>
            <person name="Zwiers L.-H."/>
            <person name="Turgeon B."/>
            <person name="Goodwin S."/>
            <person name="Spatafora J."/>
            <person name="Crous P."/>
            <person name="Grigoriev I."/>
        </authorList>
    </citation>
    <scope>NUCLEOTIDE SEQUENCE</scope>
    <source>
        <strain evidence="1">CBS 113979</strain>
    </source>
</reference>
<proteinExistence type="predicted"/>
<sequence>MELERARGLNLRGGFISRISWYIGVLILSHTFTSSCSKHAKKLHCIAFGPLYPSLFISWSGRWVGVKLKDCALFDSSSHLRQDRRCRDFSLACTACKVELFLCHPLATAQDHTSLVPQ</sequence>
<name>A0A6G1GU51_9PEZI</name>
<protein>
    <submittedName>
        <fullName evidence="1">Uncharacterized protein</fullName>
    </submittedName>
</protein>
<gene>
    <name evidence="1" type="ORF">K402DRAFT_145317</name>
</gene>
<keyword evidence="2" id="KW-1185">Reference proteome</keyword>
<evidence type="ECO:0000313" key="1">
    <source>
        <dbReference type="EMBL" id="KAF1984483.1"/>
    </source>
</evidence>
<dbReference type="Proteomes" id="UP000800041">
    <property type="component" value="Unassembled WGS sequence"/>
</dbReference>
<dbReference type="EMBL" id="ML977168">
    <property type="protein sequence ID" value="KAF1984483.1"/>
    <property type="molecule type" value="Genomic_DNA"/>
</dbReference>
<evidence type="ECO:0000313" key="2">
    <source>
        <dbReference type="Proteomes" id="UP000800041"/>
    </source>
</evidence>
<organism evidence="1 2">
    <name type="scientific">Aulographum hederae CBS 113979</name>
    <dbReference type="NCBI Taxonomy" id="1176131"/>
    <lineage>
        <taxon>Eukaryota</taxon>
        <taxon>Fungi</taxon>
        <taxon>Dikarya</taxon>
        <taxon>Ascomycota</taxon>
        <taxon>Pezizomycotina</taxon>
        <taxon>Dothideomycetes</taxon>
        <taxon>Pleosporomycetidae</taxon>
        <taxon>Aulographales</taxon>
        <taxon>Aulographaceae</taxon>
    </lineage>
</organism>